<reference evidence="1 2" key="1">
    <citation type="journal article" date="2013" name="Genome Biol.">
        <title>Comparative genomics of the core and accessory genomes of 48 Sinorhizobium strains comprising five genospecies.</title>
        <authorList>
            <person name="Sugawara M."/>
            <person name="Epstein B."/>
            <person name="Badgley B.D."/>
            <person name="Unno T."/>
            <person name="Xu L."/>
            <person name="Reese J."/>
            <person name="Gyaneshwar P."/>
            <person name="Denny R."/>
            <person name="Mudge J."/>
            <person name="Bharti A.K."/>
            <person name="Farmer A.D."/>
            <person name="May G.D."/>
            <person name="Woodward J.E."/>
            <person name="Medigue C."/>
            <person name="Vallenet D."/>
            <person name="Lajus A."/>
            <person name="Rouy Z."/>
            <person name="Martinez-Vaz B."/>
            <person name="Tiffin P."/>
            <person name="Young N.D."/>
            <person name="Sadowsky M.J."/>
        </authorList>
    </citation>
    <scope>NUCLEOTIDE SEQUENCE [LARGE SCALE GENOMIC DNA]</scope>
    <source>
        <strain evidence="1 2">USDA205</strain>
    </source>
</reference>
<dbReference type="InterPro" id="IPR025332">
    <property type="entry name" value="DUF4238"/>
</dbReference>
<comment type="caution">
    <text evidence="1">The sequence shown here is derived from an EMBL/GenBank/DDBJ whole genome shotgun (WGS) entry which is preliminary data.</text>
</comment>
<sequence>MADISRRVENQSVMVTMTKKGRRVSTPKRHHFVPQMLLRRFCDNGGRLWYYTKKAPHIGVASGTPETLFYQTNFYTLNEGGVRDFSLESYFSQLESEANTVIEKICAAARAGKGPGLTFQEKRVWDLFLYYQWKRTPDSIGSTMSHAEFEELLTESVAEFEQRFRPLTDEERERFLSNAGKKNLRKNARVKATGDPGAVVQSVLNNMGIGIAVIRKPNKAFVIGSKPVVTLTQPGQTRFGRPGVEVWLPIAADIAVFVIAGKGKEIVITLNDDTWLRSFNAAIFHESTVIGGRSEALIKSLVSAR</sequence>
<name>A0A844A7W5_RHIFR</name>
<dbReference type="RefSeq" id="WP_141321970.1">
    <property type="nucleotide sequence ID" value="NZ_BJNI01000006.1"/>
</dbReference>
<dbReference type="EMBL" id="WISZ01000109">
    <property type="protein sequence ID" value="MQX09209.1"/>
    <property type="molecule type" value="Genomic_DNA"/>
</dbReference>
<proteinExistence type="predicted"/>
<organism evidence="1 2">
    <name type="scientific">Rhizobium fredii</name>
    <name type="common">Sinorhizobium fredii</name>
    <dbReference type="NCBI Taxonomy" id="380"/>
    <lineage>
        <taxon>Bacteria</taxon>
        <taxon>Pseudomonadati</taxon>
        <taxon>Pseudomonadota</taxon>
        <taxon>Alphaproteobacteria</taxon>
        <taxon>Hyphomicrobiales</taxon>
        <taxon>Rhizobiaceae</taxon>
        <taxon>Sinorhizobium/Ensifer group</taxon>
        <taxon>Sinorhizobium</taxon>
    </lineage>
</organism>
<dbReference type="Pfam" id="PF14022">
    <property type="entry name" value="DUF4238"/>
    <property type="match status" value="1"/>
</dbReference>
<gene>
    <name evidence="1" type="ORF">GHK48_13215</name>
</gene>
<dbReference type="GeneID" id="48973990"/>
<accession>A0A844A7W5</accession>
<evidence type="ECO:0000313" key="1">
    <source>
        <dbReference type="EMBL" id="MQX09209.1"/>
    </source>
</evidence>
<protein>
    <submittedName>
        <fullName evidence="1">DUF4238 domain-containing protein</fullName>
    </submittedName>
</protein>
<evidence type="ECO:0000313" key="2">
    <source>
        <dbReference type="Proteomes" id="UP000466694"/>
    </source>
</evidence>
<dbReference type="AlphaFoldDB" id="A0A844A7W5"/>
<dbReference type="Proteomes" id="UP000466694">
    <property type="component" value="Unassembled WGS sequence"/>
</dbReference>